<evidence type="ECO:0000313" key="4">
    <source>
        <dbReference type="Proteomes" id="UP000663802"/>
    </source>
</evidence>
<dbReference type="PANTHER" id="PTHR30204">
    <property type="entry name" value="REDOX-CYCLING DRUG-SENSING TRANSCRIPTIONAL ACTIVATOR SOXR"/>
    <property type="match status" value="1"/>
</dbReference>
<sequence length="250" mass="29279">MKVQNKNWKVGELSKLAGLTIRTLHHYDEIGLLSPSFRNDAGHRLYSEGDIIKLHQIMSLKQLEFSLDEIKNFLEDPKYNPIDVIDMQLKRLDEEIKLKKQLRSELNELLDVFNSWKRPSFEQFINSIELIRNQKKYFTKEQQLRLKKQYDKLGENNSSELMNSWSNIISSFQTEMDNGTPIDDLKIIKLAKQWQEGVNFFTDGDSEIIHSAERYYMDNPQAANGSGMSGELYEYIKKALANIERKLLPK</sequence>
<comment type="caution">
    <text evidence="3">The sequence shown here is derived from an EMBL/GenBank/DDBJ whole genome shotgun (WGS) entry which is preliminary data.</text>
</comment>
<keyword evidence="4" id="KW-1185">Reference proteome</keyword>
<protein>
    <submittedName>
        <fullName evidence="3">MerR family transcriptional regulator</fullName>
    </submittedName>
</protein>
<accession>A0ABQ1EDP7</accession>
<evidence type="ECO:0000259" key="2">
    <source>
        <dbReference type="PROSITE" id="PS50937"/>
    </source>
</evidence>
<dbReference type="PROSITE" id="PS50937">
    <property type="entry name" value="HTH_MERR_2"/>
    <property type="match status" value="1"/>
</dbReference>
<organism evidence="3 4">
    <name type="scientific">Clostridium zeae</name>
    <dbReference type="NCBI Taxonomy" id="2759022"/>
    <lineage>
        <taxon>Bacteria</taxon>
        <taxon>Bacillati</taxon>
        <taxon>Bacillota</taxon>
        <taxon>Clostridia</taxon>
        <taxon>Eubacteriales</taxon>
        <taxon>Clostridiaceae</taxon>
        <taxon>Clostridium</taxon>
    </lineage>
</organism>
<dbReference type="Proteomes" id="UP000663802">
    <property type="component" value="Unassembled WGS sequence"/>
</dbReference>
<dbReference type="Gene3D" id="1.10.1660.10">
    <property type="match status" value="1"/>
</dbReference>
<evidence type="ECO:0000313" key="3">
    <source>
        <dbReference type="EMBL" id="GFZ32941.1"/>
    </source>
</evidence>
<dbReference type="PROSITE" id="PS00552">
    <property type="entry name" value="HTH_MERR_1"/>
    <property type="match status" value="1"/>
</dbReference>
<dbReference type="CDD" id="cd04788">
    <property type="entry name" value="HTH_NolA-AlbR"/>
    <property type="match status" value="1"/>
</dbReference>
<dbReference type="EMBL" id="BMBA01000004">
    <property type="protein sequence ID" value="GFZ32941.1"/>
    <property type="molecule type" value="Genomic_DNA"/>
</dbReference>
<gene>
    <name evidence="3" type="ORF">CSC2_34670</name>
</gene>
<dbReference type="SUPFAM" id="SSF46955">
    <property type="entry name" value="Putative DNA-binding domain"/>
    <property type="match status" value="1"/>
</dbReference>
<dbReference type="Pfam" id="PF13411">
    <property type="entry name" value="MerR_1"/>
    <property type="match status" value="1"/>
</dbReference>
<feature type="domain" description="HTH merR-type" evidence="2">
    <location>
        <begin position="7"/>
        <end position="76"/>
    </location>
</feature>
<dbReference type="InterPro" id="IPR047057">
    <property type="entry name" value="MerR_fam"/>
</dbReference>
<dbReference type="PANTHER" id="PTHR30204:SF90">
    <property type="entry name" value="HTH-TYPE TRANSCRIPTIONAL ACTIVATOR MTA"/>
    <property type="match status" value="1"/>
</dbReference>
<dbReference type="RefSeq" id="WP_206871194.1">
    <property type="nucleotide sequence ID" value="NZ_BMBA01000004.1"/>
</dbReference>
<reference evidence="3 4" key="1">
    <citation type="journal article" date="2021" name="Int. J. Syst. Evol. Microbiol.">
        <title>Clostridium zeae sp. nov., isolated from corn silage.</title>
        <authorList>
            <person name="Kobayashi H."/>
            <person name="Tanizawa Y."/>
            <person name="Yagura M."/>
            <person name="Sakamoto M."/>
            <person name="Ohkuma M."/>
            <person name="Tohno M."/>
        </authorList>
    </citation>
    <scope>NUCLEOTIDE SEQUENCE [LARGE SCALE GENOMIC DNA]</scope>
    <source>
        <strain evidence="3 4">CSC2</strain>
    </source>
</reference>
<keyword evidence="1" id="KW-0238">DNA-binding</keyword>
<dbReference type="SMART" id="SM00422">
    <property type="entry name" value="HTH_MERR"/>
    <property type="match status" value="1"/>
</dbReference>
<dbReference type="InterPro" id="IPR000551">
    <property type="entry name" value="MerR-type_HTH_dom"/>
</dbReference>
<evidence type="ECO:0000256" key="1">
    <source>
        <dbReference type="ARBA" id="ARBA00023125"/>
    </source>
</evidence>
<dbReference type="InterPro" id="IPR009061">
    <property type="entry name" value="DNA-bd_dom_put_sf"/>
</dbReference>
<name>A0ABQ1EDP7_9CLOT</name>
<dbReference type="PRINTS" id="PR00040">
    <property type="entry name" value="HTHMERR"/>
</dbReference>
<dbReference type="InterPro" id="IPR012925">
    <property type="entry name" value="TipAS_dom"/>
</dbReference>
<proteinExistence type="predicted"/>
<dbReference type="Pfam" id="PF07739">
    <property type="entry name" value="TipAS"/>
    <property type="match status" value="1"/>
</dbReference>